<reference evidence="3" key="1">
    <citation type="submission" date="2016-09" db="EMBL/GenBank/DDBJ databases">
        <authorList>
            <person name="Guldener U."/>
        </authorList>
    </citation>
    <scope>NUCLEOTIDE SEQUENCE [LARGE SCALE GENOMIC DNA]</scope>
    <source>
        <strain evidence="3">V64-1</strain>
    </source>
</reference>
<protein>
    <recommendedName>
        <fullName evidence="1">Peptidase M13 N-terminal domain-containing protein</fullName>
    </recommendedName>
</protein>
<organism evidence="2 3">
    <name type="scientific">Fusarium oxysporum</name>
    <name type="common">Fusarium vascular wilt</name>
    <dbReference type="NCBI Taxonomy" id="5507"/>
    <lineage>
        <taxon>Eukaryota</taxon>
        <taxon>Fungi</taxon>
        <taxon>Dikarya</taxon>
        <taxon>Ascomycota</taxon>
        <taxon>Pezizomycotina</taxon>
        <taxon>Sordariomycetes</taxon>
        <taxon>Hypocreomycetidae</taxon>
        <taxon>Hypocreales</taxon>
        <taxon>Nectriaceae</taxon>
        <taxon>Fusarium</taxon>
        <taxon>Fusarium oxysporum species complex</taxon>
    </lineage>
</organism>
<dbReference type="AlphaFoldDB" id="A0A2H3SPB3"/>
<evidence type="ECO:0000313" key="2">
    <source>
        <dbReference type="EMBL" id="SCO78306.1"/>
    </source>
</evidence>
<evidence type="ECO:0000259" key="1">
    <source>
        <dbReference type="Pfam" id="PF05649"/>
    </source>
</evidence>
<dbReference type="InterPro" id="IPR042089">
    <property type="entry name" value="Peptidase_M13_dom_2"/>
</dbReference>
<dbReference type="Gene3D" id="1.10.1380.10">
    <property type="entry name" value="Neutral endopeptidase , domain2"/>
    <property type="match status" value="1"/>
</dbReference>
<name>A0A2H3SPB3_FUSOX</name>
<dbReference type="Proteomes" id="UP000219369">
    <property type="component" value="Unassembled WGS sequence"/>
</dbReference>
<accession>A0A2H3SPB3</accession>
<dbReference type="OrthoDB" id="5086500at2759"/>
<dbReference type="EMBL" id="FMJY01000001">
    <property type="protein sequence ID" value="SCO78306.1"/>
    <property type="molecule type" value="Genomic_DNA"/>
</dbReference>
<feature type="domain" description="Peptidase M13 N-terminal" evidence="1">
    <location>
        <begin position="83"/>
        <end position="209"/>
    </location>
</feature>
<dbReference type="GO" id="GO:0006508">
    <property type="term" value="P:proteolysis"/>
    <property type="evidence" value="ECO:0007669"/>
    <property type="project" value="InterPro"/>
</dbReference>
<dbReference type="Pfam" id="PF05649">
    <property type="entry name" value="Peptidase_M13_N"/>
    <property type="match status" value="1"/>
</dbReference>
<gene>
    <name evidence="2" type="ORF">FRV6_02519</name>
</gene>
<evidence type="ECO:0000313" key="3">
    <source>
        <dbReference type="Proteomes" id="UP000219369"/>
    </source>
</evidence>
<sequence length="212" mass="23954">MSGTGAPLLRVGIICNAMPIITFAKDSIHIYRSISFIVLYLDNEYKARQILESPYPLGKGCGWINVNLTMKQVDTDKQNFAKIVTAYKTTLQVTIRNPTDEAGLDEQSICNVQKDAPQLKYKYVVDQLASEDFKADTVTVRTSQQYINYFHIIAHIIARTTSQVIRTFFVWKAVSTLSPVTEALSTNAYIKFRKELDGEDDTSLPPCWRSSL</sequence>
<proteinExistence type="predicted"/>
<dbReference type="InterPro" id="IPR008753">
    <property type="entry name" value="Peptidase_M13_N"/>
</dbReference>